<dbReference type="GO" id="GO:0000271">
    <property type="term" value="P:polysaccharide biosynthetic process"/>
    <property type="evidence" value="ECO:0007669"/>
    <property type="project" value="TreeGrafter"/>
</dbReference>
<dbReference type="Proteomes" id="UP000006100">
    <property type="component" value="Chromosome"/>
</dbReference>
<keyword evidence="5" id="KW-1185">Reference proteome</keyword>
<comment type="function">
    <text evidence="3">Catalyzes the epimerization of the C3' and C5'positions of dTDP-6-deoxy-D-xylo-4-hexulose, forming dTDP-6-deoxy-L-lyxo-4-hexulose.</text>
</comment>
<dbReference type="InterPro" id="IPR000888">
    <property type="entry name" value="RmlC-like"/>
</dbReference>
<dbReference type="HOGENOM" id="CLU_090940_1_1_2"/>
<feature type="active site" description="Proton acceptor" evidence="1">
    <location>
        <position position="62"/>
    </location>
</feature>
<dbReference type="eggNOG" id="arCOG04188">
    <property type="taxonomic scope" value="Archaea"/>
</dbReference>
<dbReference type="PATRIC" id="fig|1229909.8.peg.2180"/>
<dbReference type="PANTHER" id="PTHR21047:SF2">
    <property type="entry name" value="THYMIDINE DIPHOSPHO-4-KETO-RHAMNOSE 3,5-EPIMERASE"/>
    <property type="match status" value="1"/>
</dbReference>
<accession>K0BEC0</accession>
<dbReference type="GO" id="GO:0019305">
    <property type="term" value="P:dTDP-rhamnose biosynthetic process"/>
    <property type="evidence" value="ECO:0007669"/>
    <property type="project" value="UniProtKB-UniRule"/>
</dbReference>
<sequence length="182" mass="21614">MIFTKTSLEDAFIVELEKKEDHRGFFARSWDTNEFAKHNLNHNLVQCNISFSKKRGTLRGMHYQTKPFEESKLIRCTKGKIFDVIIDLRSKSKTYKKWFGVELSQENYKMLYVPEGFAHGFQSLEDDTEIFYQVSQFYTPKAECGIHWNDPSFNIKWPIDEKIITEKDNSWILYDEKTSLTQ</sequence>
<dbReference type="NCBIfam" id="TIGR01221">
    <property type="entry name" value="rmlC"/>
    <property type="match status" value="1"/>
</dbReference>
<feature type="active site" description="Proton donor" evidence="1">
    <location>
        <position position="132"/>
    </location>
</feature>
<evidence type="ECO:0000313" key="5">
    <source>
        <dbReference type="Proteomes" id="UP000006100"/>
    </source>
</evidence>
<comment type="subunit">
    <text evidence="3">Homodimer.</text>
</comment>
<dbReference type="STRING" id="1229909.NSED_10015"/>
<dbReference type="EMBL" id="CP003843">
    <property type="protein sequence ID" value="AFS83789.1"/>
    <property type="molecule type" value="Genomic_DNA"/>
</dbReference>
<dbReference type="EC" id="5.1.3.13" evidence="3"/>
<name>K0BEC0_9ARCH</name>
<feature type="site" description="Participates in a stacking interaction with the thymidine ring of dTDP-4-oxo-6-deoxyglucose" evidence="2">
    <location>
        <position position="138"/>
    </location>
</feature>
<evidence type="ECO:0000256" key="3">
    <source>
        <dbReference type="RuleBase" id="RU364069"/>
    </source>
</evidence>
<evidence type="ECO:0000256" key="2">
    <source>
        <dbReference type="PIRSR" id="PIRSR600888-3"/>
    </source>
</evidence>
<dbReference type="GO" id="GO:0008830">
    <property type="term" value="F:dTDP-4-dehydrorhamnose 3,5-epimerase activity"/>
    <property type="evidence" value="ECO:0007669"/>
    <property type="project" value="UniProtKB-UniRule"/>
</dbReference>
<proteinExistence type="inferred from homology"/>
<comment type="catalytic activity">
    <reaction evidence="3">
        <text>dTDP-4-dehydro-6-deoxy-alpha-D-glucose = dTDP-4-dehydro-beta-L-rhamnose</text>
        <dbReference type="Rhea" id="RHEA:16969"/>
        <dbReference type="ChEBI" id="CHEBI:57649"/>
        <dbReference type="ChEBI" id="CHEBI:62830"/>
        <dbReference type="EC" id="5.1.3.13"/>
    </reaction>
</comment>
<evidence type="ECO:0000256" key="1">
    <source>
        <dbReference type="PIRSR" id="PIRSR600888-1"/>
    </source>
</evidence>
<dbReference type="GeneID" id="13697249"/>
<dbReference type="InterPro" id="IPR014710">
    <property type="entry name" value="RmlC-like_jellyroll"/>
</dbReference>
<keyword evidence="3" id="KW-0413">Isomerase</keyword>
<dbReference type="Pfam" id="PF00908">
    <property type="entry name" value="dTDP_sugar_isom"/>
    <property type="match status" value="1"/>
</dbReference>
<protein>
    <recommendedName>
        <fullName evidence="3">dTDP-4-dehydrorhamnose 3,5-epimerase</fullName>
        <ecNumber evidence="3">5.1.3.13</ecNumber>
    </recommendedName>
    <alternativeName>
        <fullName evidence="3">Thymidine diphospho-4-keto-rhamnose 3,5-epimerase</fullName>
    </alternativeName>
</protein>
<dbReference type="InterPro" id="IPR011051">
    <property type="entry name" value="RmlC_Cupin_sf"/>
</dbReference>
<dbReference type="AlphaFoldDB" id="K0BEC0"/>
<dbReference type="Gene3D" id="2.60.120.10">
    <property type="entry name" value="Jelly Rolls"/>
    <property type="match status" value="1"/>
</dbReference>
<dbReference type="KEGG" id="nir:NSED_10015"/>
<dbReference type="RefSeq" id="WP_014966152.1">
    <property type="nucleotide sequence ID" value="NC_018656.1"/>
</dbReference>
<organism evidence="4 5">
    <name type="scientific">Candidatus Nitrosopumilus sediminis</name>
    <dbReference type="NCBI Taxonomy" id="1229909"/>
    <lineage>
        <taxon>Archaea</taxon>
        <taxon>Nitrososphaerota</taxon>
        <taxon>Nitrososphaeria</taxon>
        <taxon>Nitrosopumilales</taxon>
        <taxon>Nitrosopumilaceae</taxon>
        <taxon>Nitrosopumilus</taxon>
    </lineage>
</organism>
<gene>
    <name evidence="4" type="ORF">NSED_10015</name>
</gene>
<dbReference type="UniPathway" id="UPA00124"/>
<dbReference type="CDD" id="cd00438">
    <property type="entry name" value="cupin_RmlC"/>
    <property type="match status" value="1"/>
</dbReference>
<dbReference type="PANTHER" id="PTHR21047">
    <property type="entry name" value="DTDP-6-DEOXY-D-GLUCOSE-3,5 EPIMERASE"/>
    <property type="match status" value="1"/>
</dbReference>
<comment type="similarity">
    <text evidence="3">Belongs to the dTDP-4-dehydrorhamnose 3,5-epimerase family.</text>
</comment>
<comment type="pathway">
    <text evidence="3">Carbohydrate biosynthesis; dTDP-L-rhamnose biosynthesis.</text>
</comment>
<evidence type="ECO:0000313" key="4">
    <source>
        <dbReference type="EMBL" id="AFS83789.1"/>
    </source>
</evidence>
<dbReference type="GO" id="GO:0005829">
    <property type="term" value="C:cytosol"/>
    <property type="evidence" value="ECO:0007669"/>
    <property type="project" value="TreeGrafter"/>
</dbReference>
<dbReference type="OrthoDB" id="2990at2157"/>
<dbReference type="SUPFAM" id="SSF51182">
    <property type="entry name" value="RmlC-like cupins"/>
    <property type="match status" value="1"/>
</dbReference>
<reference evidence="4 5" key="1">
    <citation type="journal article" date="2012" name="J. Bacteriol.">
        <title>Draft Genome Sequence of an Ammonia-Oxidizing Archaeon, "Candidatus Nitrosopumilus sediminis" AR2, from Svalbard in the Arctic Circle.</title>
        <authorList>
            <person name="Park S.J."/>
            <person name="Kim J.G."/>
            <person name="Jung M.Y."/>
            <person name="Kim S.J."/>
            <person name="Cha I.T."/>
            <person name="Ghai R."/>
            <person name="Martin-Cuadrado A.B."/>
            <person name="Rodriguez-Valera F."/>
            <person name="Rhee S.K."/>
        </authorList>
    </citation>
    <scope>NUCLEOTIDE SEQUENCE [LARGE SCALE GENOMIC DNA]</scope>
    <source>
        <strain evidence="4 5">AR2</strain>
    </source>
</reference>